<dbReference type="Proteomes" id="UP001054902">
    <property type="component" value="Unassembled WGS sequence"/>
</dbReference>
<sequence length="161" mass="17664">MKTSILTTIALLSSVSAFAPTYHQKNALTQRNMFSGAGEAAPKEDDEGQIAEMEKIAKAMGMSVEEYQLGVNARMRMEKEINELRVKSGDDKVSVERDGNSPPQHLVINVSEEGKALGKAVLEEKLVEALKDASNQSKKGREMAQQKMMQYIGEQMKAMGA</sequence>
<evidence type="ECO:0000256" key="1">
    <source>
        <dbReference type="SAM" id="SignalP"/>
    </source>
</evidence>
<evidence type="ECO:0000313" key="3">
    <source>
        <dbReference type="Proteomes" id="UP001054902"/>
    </source>
</evidence>
<dbReference type="InterPro" id="IPR036894">
    <property type="entry name" value="YbaB-like_sf"/>
</dbReference>
<gene>
    <name evidence="2" type="ORF">CTEN210_09962</name>
</gene>
<feature type="chain" id="PRO_5042054640" evidence="1">
    <location>
        <begin position="18"/>
        <end position="161"/>
    </location>
</feature>
<evidence type="ECO:0000313" key="2">
    <source>
        <dbReference type="EMBL" id="GFH53486.1"/>
    </source>
</evidence>
<comment type="caution">
    <text evidence="2">The sequence shown here is derived from an EMBL/GenBank/DDBJ whole genome shotgun (WGS) entry which is preliminary data.</text>
</comment>
<feature type="signal peptide" evidence="1">
    <location>
        <begin position="1"/>
        <end position="17"/>
    </location>
</feature>
<accession>A0AAD3CWG6</accession>
<name>A0AAD3CWG6_9STRA</name>
<organism evidence="2 3">
    <name type="scientific">Chaetoceros tenuissimus</name>
    <dbReference type="NCBI Taxonomy" id="426638"/>
    <lineage>
        <taxon>Eukaryota</taxon>
        <taxon>Sar</taxon>
        <taxon>Stramenopiles</taxon>
        <taxon>Ochrophyta</taxon>
        <taxon>Bacillariophyta</taxon>
        <taxon>Coscinodiscophyceae</taxon>
        <taxon>Chaetocerotophycidae</taxon>
        <taxon>Chaetocerotales</taxon>
        <taxon>Chaetocerotaceae</taxon>
        <taxon>Chaetoceros</taxon>
    </lineage>
</organism>
<reference evidence="2 3" key="1">
    <citation type="journal article" date="2021" name="Sci. Rep.">
        <title>The genome of the diatom Chaetoceros tenuissimus carries an ancient integrated fragment of an extant virus.</title>
        <authorList>
            <person name="Hongo Y."/>
            <person name="Kimura K."/>
            <person name="Takaki Y."/>
            <person name="Yoshida Y."/>
            <person name="Baba S."/>
            <person name="Kobayashi G."/>
            <person name="Nagasaki K."/>
            <person name="Hano T."/>
            <person name="Tomaru Y."/>
        </authorList>
    </citation>
    <scope>NUCLEOTIDE SEQUENCE [LARGE SCALE GENOMIC DNA]</scope>
    <source>
        <strain evidence="2 3">NIES-3715</strain>
    </source>
</reference>
<dbReference type="EMBL" id="BLLK01000047">
    <property type="protein sequence ID" value="GFH53486.1"/>
    <property type="molecule type" value="Genomic_DNA"/>
</dbReference>
<keyword evidence="1" id="KW-0732">Signal</keyword>
<keyword evidence="3" id="KW-1185">Reference proteome</keyword>
<proteinExistence type="predicted"/>
<dbReference type="SUPFAM" id="SSF82607">
    <property type="entry name" value="YbaB-like"/>
    <property type="match status" value="1"/>
</dbReference>
<protein>
    <submittedName>
        <fullName evidence="2">Uncharacterized protein</fullName>
    </submittedName>
</protein>
<dbReference type="AlphaFoldDB" id="A0AAD3CWG6"/>